<feature type="non-terminal residue" evidence="1">
    <location>
        <position position="73"/>
    </location>
</feature>
<proteinExistence type="predicted"/>
<keyword evidence="2" id="KW-1185">Reference proteome</keyword>
<accession>A0A2T6ZB05</accession>
<name>A0A2T6ZB05_TUBBO</name>
<gene>
    <name evidence="1" type="ORF">B9Z19DRAFT_944813</name>
</gene>
<sequence length="73" mass="8398">LEDPGKIVQTGYSVGSQSHPQFDWAKNLLSKNFNTQEQQEIGYLESSVFALFWNMARKLIYGNIKKDIEGFLE</sequence>
<dbReference type="EMBL" id="NESQ01000494">
    <property type="protein sequence ID" value="PUU72626.1"/>
    <property type="molecule type" value="Genomic_DNA"/>
</dbReference>
<feature type="non-terminal residue" evidence="1">
    <location>
        <position position="1"/>
    </location>
</feature>
<reference evidence="1 2" key="1">
    <citation type="submission" date="2017-04" db="EMBL/GenBank/DDBJ databases">
        <title>Draft genome sequence of Tuber borchii Vittad., a whitish edible truffle.</title>
        <authorList>
            <consortium name="DOE Joint Genome Institute"/>
            <person name="Murat C."/>
            <person name="Kuo A."/>
            <person name="Barry K.W."/>
            <person name="Clum A."/>
            <person name="Dockter R.B."/>
            <person name="Fauchery L."/>
            <person name="Iotti M."/>
            <person name="Kohler A."/>
            <person name="Labutti K."/>
            <person name="Lindquist E.A."/>
            <person name="Lipzen A."/>
            <person name="Ohm R.A."/>
            <person name="Wang M."/>
            <person name="Grigoriev I.V."/>
            <person name="Zambonelli A."/>
            <person name="Martin F.M."/>
        </authorList>
    </citation>
    <scope>NUCLEOTIDE SEQUENCE [LARGE SCALE GENOMIC DNA]</scope>
    <source>
        <strain evidence="1 2">Tbo3840</strain>
    </source>
</reference>
<protein>
    <submittedName>
        <fullName evidence="1">Uncharacterized protein</fullName>
    </submittedName>
</protein>
<comment type="caution">
    <text evidence="1">The sequence shown here is derived from an EMBL/GenBank/DDBJ whole genome shotgun (WGS) entry which is preliminary data.</text>
</comment>
<evidence type="ECO:0000313" key="2">
    <source>
        <dbReference type="Proteomes" id="UP000244722"/>
    </source>
</evidence>
<dbReference type="AlphaFoldDB" id="A0A2T6ZB05"/>
<evidence type="ECO:0000313" key="1">
    <source>
        <dbReference type="EMBL" id="PUU72626.1"/>
    </source>
</evidence>
<dbReference type="OrthoDB" id="5419268at2759"/>
<organism evidence="1 2">
    <name type="scientific">Tuber borchii</name>
    <name type="common">White truffle</name>
    <dbReference type="NCBI Taxonomy" id="42251"/>
    <lineage>
        <taxon>Eukaryota</taxon>
        <taxon>Fungi</taxon>
        <taxon>Dikarya</taxon>
        <taxon>Ascomycota</taxon>
        <taxon>Pezizomycotina</taxon>
        <taxon>Pezizomycetes</taxon>
        <taxon>Pezizales</taxon>
        <taxon>Tuberaceae</taxon>
        <taxon>Tuber</taxon>
    </lineage>
</organism>
<dbReference type="Proteomes" id="UP000244722">
    <property type="component" value="Unassembled WGS sequence"/>
</dbReference>